<keyword evidence="2" id="KW-1133">Transmembrane helix</keyword>
<sequence length="290" mass="31728">MFTTRYTPWIAGFILVIGLFAGILLRGRISHLLDFGSGSGVPAAAGIPAHSVVASSSVPRIAVQPVSGVASPVSPLPHTSAPLKSGFPPYSGRDPGEVRPVPEEVLLFTQDQKNQIYAAIENEGKAVKANPAFFNGWIHIGLLKKNIGDFEGARDVWEYAGVIEPLNSLSFANLGDLYWRYLHDYPRAEKNLKISIAHKPSDTATYITLADLYYYSYTEKASLAPQPLLDGLAANPGDENLMRHLGFIYERQGNFSDALVWWEKILTLHPADQKVQDIVNALKQKLGTAS</sequence>
<evidence type="ECO:0000256" key="1">
    <source>
        <dbReference type="PROSITE-ProRule" id="PRU00339"/>
    </source>
</evidence>
<dbReference type="SMART" id="SM00028">
    <property type="entry name" value="TPR"/>
    <property type="match status" value="3"/>
</dbReference>
<organism evidence="3 4">
    <name type="scientific">Candidatus Sungiibacteriota bacterium</name>
    <dbReference type="NCBI Taxonomy" id="2750080"/>
    <lineage>
        <taxon>Bacteria</taxon>
        <taxon>Candidatus Sungiibacteriota</taxon>
    </lineage>
</organism>
<accession>A0A932VRZ5</accession>
<proteinExistence type="predicted"/>
<dbReference type="AlphaFoldDB" id="A0A932VRZ5"/>
<feature type="transmembrane region" description="Helical" evidence="2">
    <location>
        <begin position="6"/>
        <end position="25"/>
    </location>
</feature>
<dbReference type="InterPro" id="IPR011990">
    <property type="entry name" value="TPR-like_helical_dom_sf"/>
</dbReference>
<evidence type="ECO:0000256" key="2">
    <source>
        <dbReference type="SAM" id="Phobius"/>
    </source>
</evidence>
<dbReference type="EMBL" id="JACQCR010000059">
    <property type="protein sequence ID" value="MBI3631184.1"/>
    <property type="molecule type" value="Genomic_DNA"/>
</dbReference>
<dbReference type="Proteomes" id="UP000753196">
    <property type="component" value="Unassembled WGS sequence"/>
</dbReference>
<dbReference type="Gene3D" id="1.25.40.10">
    <property type="entry name" value="Tetratricopeptide repeat domain"/>
    <property type="match status" value="1"/>
</dbReference>
<evidence type="ECO:0000313" key="4">
    <source>
        <dbReference type="Proteomes" id="UP000753196"/>
    </source>
</evidence>
<dbReference type="SUPFAM" id="SSF48452">
    <property type="entry name" value="TPR-like"/>
    <property type="match status" value="1"/>
</dbReference>
<evidence type="ECO:0008006" key="5">
    <source>
        <dbReference type="Google" id="ProtNLM"/>
    </source>
</evidence>
<evidence type="ECO:0000313" key="3">
    <source>
        <dbReference type="EMBL" id="MBI3631184.1"/>
    </source>
</evidence>
<dbReference type="InterPro" id="IPR019734">
    <property type="entry name" value="TPR_rpt"/>
</dbReference>
<reference evidence="3" key="1">
    <citation type="submission" date="2020-07" db="EMBL/GenBank/DDBJ databases">
        <title>Huge and variable diversity of episymbiotic CPR bacteria and DPANN archaea in groundwater ecosystems.</title>
        <authorList>
            <person name="He C.Y."/>
            <person name="Keren R."/>
            <person name="Whittaker M."/>
            <person name="Farag I.F."/>
            <person name="Doudna J."/>
            <person name="Cate J.H.D."/>
            <person name="Banfield J.F."/>
        </authorList>
    </citation>
    <scope>NUCLEOTIDE SEQUENCE</scope>
    <source>
        <strain evidence="3">NC_groundwater_973_Pr1_S-0.2um_54_13</strain>
    </source>
</reference>
<keyword evidence="2" id="KW-0812">Transmembrane</keyword>
<protein>
    <recommendedName>
        <fullName evidence="5">Tetratricopeptide repeat protein</fullName>
    </recommendedName>
</protein>
<gene>
    <name evidence="3" type="ORF">HY221_02505</name>
</gene>
<keyword evidence="1" id="KW-0802">TPR repeat</keyword>
<keyword evidence="2" id="KW-0472">Membrane</keyword>
<name>A0A932VRZ5_9BACT</name>
<dbReference type="PROSITE" id="PS50005">
    <property type="entry name" value="TPR"/>
    <property type="match status" value="1"/>
</dbReference>
<feature type="repeat" description="TPR" evidence="1">
    <location>
        <begin position="239"/>
        <end position="272"/>
    </location>
</feature>
<comment type="caution">
    <text evidence="3">The sequence shown here is derived from an EMBL/GenBank/DDBJ whole genome shotgun (WGS) entry which is preliminary data.</text>
</comment>